<dbReference type="EMBL" id="DTOZ01000075">
    <property type="protein sequence ID" value="HGE77963.1"/>
    <property type="molecule type" value="Genomic_DNA"/>
</dbReference>
<protein>
    <recommendedName>
        <fullName evidence="2">DUF481 domain-containing protein</fullName>
    </recommendedName>
</protein>
<reference evidence="1" key="1">
    <citation type="journal article" date="2020" name="mSystems">
        <title>Genome- and Community-Level Interaction Insights into Carbon Utilization and Element Cycling Functions of Hydrothermarchaeota in Hydrothermal Sediment.</title>
        <authorList>
            <person name="Zhou Z."/>
            <person name="Liu Y."/>
            <person name="Xu W."/>
            <person name="Pan J."/>
            <person name="Luo Z.H."/>
            <person name="Li M."/>
        </authorList>
    </citation>
    <scope>NUCLEOTIDE SEQUENCE [LARGE SCALE GENOMIC DNA]</scope>
    <source>
        <strain evidence="1">SpSt-961</strain>
    </source>
</reference>
<gene>
    <name evidence="1" type="ORF">ENX68_03040</name>
</gene>
<comment type="caution">
    <text evidence="1">The sequence shown here is derived from an EMBL/GenBank/DDBJ whole genome shotgun (WGS) entry which is preliminary data.</text>
</comment>
<organism evidence="1">
    <name type="scientific">candidate division WOR-3 bacterium</name>
    <dbReference type="NCBI Taxonomy" id="2052148"/>
    <lineage>
        <taxon>Bacteria</taxon>
        <taxon>Bacteria division WOR-3</taxon>
    </lineage>
</organism>
<evidence type="ECO:0000313" key="1">
    <source>
        <dbReference type="EMBL" id="HGE77963.1"/>
    </source>
</evidence>
<name>A0A7V3RH12_UNCW3</name>
<dbReference type="AlphaFoldDB" id="A0A7V3RH12"/>
<accession>A0A7V3RH12</accession>
<evidence type="ECO:0008006" key="2">
    <source>
        <dbReference type="Google" id="ProtNLM"/>
    </source>
</evidence>
<proteinExistence type="predicted"/>
<sequence>MHIKFIFTFLPAFIYAVEFPLEFNGKVFLGKYLNSDTTRFNMDASAQLRCKMVEYKFLSFFMEYRDDLDMAEQKGGVSLDPRYSHYFVTGGFEYDLNKLYTQIVFIHDCVHDIDYEVEGTPVFNRIMLSLANKNYHPSNQILTKQKFLWAFNLRFYPHWRYYGWDINAGADYQYDFNFDGIYKFINQKNFGALLDINLLMCKSDTTFYHQDFFRLATYYKNFNRSIGIELKYNIYNNDPIKNPGGLWLLSAFVEF</sequence>